<evidence type="ECO:0000256" key="3">
    <source>
        <dbReference type="ARBA" id="ARBA00023128"/>
    </source>
</evidence>
<dbReference type="AlphaFoldDB" id="S3D7J3"/>
<evidence type="ECO:0000313" key="6">
    <source>
        <dbReference type="EMBL" id="EPE33725.1"/>
    </source>
</evidence>
<keyword evidence="7" id="KW-1185">Reference proteome</keyword>
<dbReference type="eggNOG" id="KOG2929">
    <property type="taxonomic scope" value="Eukaryota"/>
</dbReference>
<dbReference type="GeneID" id="19465791"/>
<keyword evidence="3" id="KW-0496">Mitochondrion</keyword>
<dbReference type="PANTHER" id="PTHR22602">
    <property type="entry name" value="TRANSFERASE CAF17, MITOCHONDRIAL-RELATED"/>
    <property type="match status" value="1"/>
</dbReference>
<dbReference type="PANTHER" id="PTHR22602:SF0">
    <property type="entry name" value="TRANSFERASE CAF17, MITOCHONDRIAL-RELATED"/>
    <property type="match status" value="1"/>
</dbReference>
<dbReference type="RefSeq" id="XP_008078877.1">
    <property type="nucleotide sequence ID" value="XM_008080686.1"/>
</dbReference>
<evidence type="ECO:0000256" key="1">
    <source>
        <dbReference type="ARBA" id="ARBA00004305"/>
    </source>
</evidence>
<accession>S3D7J3</accession>
<dbReference type="KEGG" id="glz:GLAREA_06738"/>
<dbReference type="HOGENOM" id="CLU_007884_7_0_1"/>
<dbReference type="NCBIfam" id="TIGR03317">
    <property type="entry name" value="ygfZ_signature"/>
    <property type="match status" value="1"/>
</dbReference>
<organism evidence="6 7">
    <name type="scientific">Glarea lozoyensis (strain ATCC 20868 / MF5171)</name>
    <dbReference type="NCBI Taxonomy" id="1116229"/>
    <lineage>
        <taxon>Eukaryota</taxon>
        <taxon>Fungi</taxon>
        <taxon>Dikarya</taxon>
        <taxon>Ascomycota</taxon>
        <taxon>Pezizomycotina</taxon>
        <taxon>Leotiomycetes</taxon>
        <taxon>Helotiales</taxon>
        <taxon>Helotiaceae</taxon>
        <taxon>Glarea</taxon>
    </lineage>
</organism>
<dbReference type="OMA" id="MDRLHGV"/>
<gene>
    <name evidence="6" type="ORF">GLAREA_06738</name>
</gene>
<dbReference type="OrthoDB" id="191995at2759"/>
<dbReference type="SUPFAM" id="SSF103025">
    <property type="entry name" value="Folate-binding domain"/>
    <property type="match status" value="1"/>
</dbReference>
<proteinExistence type="inferred from homology"/>
<evidence type="ECO:0000256" key="5">
    <source>
        <dbReference type="ARBA" id="ARBA00093637"/>
    </source>
</evidence>
<dbReference type="InterPro" id="IPR027266">
    <property type="entry name" value="TrmE/GcvT-like"/>
</dbReference>
<reference evidence="6 7" key="1">
    <citation type="journal article" date="2013" name="BMC Genomics">
        <title>Genomics-driven discovery of the pneumocandin biosynthetic gene cluster in the fungus Glarea lozoyensis.</title>
        <authorList>
            <person name="Chen L."/>
            <person name="Yue Q."/>
            <person name="Zhang X."/>
            <person name="Xiang M."/>
            <person name="Wang C."/>
            <person name="Li S."/>
            <person name="Che Y."/>
            <person name="Ortiz-Lopez F.J."/>
            <person name="Bills G.F."/>
            <person name="Liu X."/>
            <person name="An Z."/>
        </authorList>
    </citation>
    <scope>NUCLEOTIDE SEQUENCE [LARGE SCALE GENOMIC DNA]</scope>
    <source>
        <strain evidence="7">ATCC 20868 / MF5171</strain>
    </source>
</reference>
<evidence type="ECO:0000313" key="7">
    <source>
        <dbReference type="Proteomes" id="UP000016922"/>
    </source>
</evidence>
<sequence length="335" mass="36841">MKLTRLPRSLFPTNPSICPRCLPHRTFTTTTTTPPSKAYAPLPSRALLSLTGPDATAYLQGALTANLSVPRSTGFYAAFLNAPGRVLYDVFVYPRQDGWFVECDSAEVEALGRWIRKYKLRRKFEVKVIEGGEWGVWGAWGGDPAMNEGGVTCPDERAPGFGHRLLLPGSQKPELDAPEVEEDSYTVRRYMSGIPEGQQEILKESALPLESNIELMGGIDFRKGCYVGQELTIRTHHTGVVRKRILPTRVLGEGAGGLEGDKEEWVFKGEDVGMNGLGVTSAGRKGRWIRGIGNLGLGLWRLDGLGVVELEVGGRKVRVEPFVPGWFGEREGKKS</sequence>
<dbReference type="GO" id="GO:0016226">
    <property type="term" value="P:iron-sulfur cluster assembly"/>
    <property type="evidence" value="ECO:0007669"/>
    <property type="project" value="TreeGrafter"/>
</dbReference>
<comment type="subcellular location">
    <subcellularLocation>
        <location evidence="1">Mitochondrion matrix</location>
    </subcellularLocation>
</comment>
<comment type="similarity">
    <text evidence="4">Belongs to the GcvT family. CAF17/IBA57 subfamily.</text>
</comment>
<dbReference type="Proteomes" id="UP000016922">
    <property type="component" value="Unassembled WGS sequence"/>
</dbReference>
<dbReference type="STRING" id="1116229.S3D7J3"/>
<dbReference type="GO" id="GO:0005759">
    <property type="term" value="C:mitochondrial matrix"/>
    <property type="evidence" value="ECO:0007669"/>
    <property type="project" value="UniProtKB-SubCell"/>
</dbReference>
<dbReference type="InterPro" id="IPR017703">
    <property type="entry name" value="YgfZ/GCV_T_CS"/>
</dbReference>
<protein>
    <recommendedName>
        <fullName evidence="5">Iron-sulfur cluster assembly factor IBA57 homolog, mitochondrial</fullName>
    </recommendedName>
</protein>
<name>S3D7J3_GLAL2</name>
<dbReference type="EMBL" id="KE145357">
    <property type="protein sequence ID" value="EPE33725.1"/>
    <property type="molecule type" value="Genomic_DNA"/>
</dbReference>
<evidence type="ECO:0000256" key="2">
    <source>
        <dbReference type="ARBA" id="ARBA00022946"/>
    </source>
</evidence>
<evidence type="ECO:0000256" key="4">
    <source>
        <dbReference type="ARBA" id="ARBA00093447"/>
    </source>
</evidence>
<keyword evidence="2" id="KW-0809">Transit peptide</keyword>
<dbReference type="Gene3D" id="3.30.1360.120">
    <property type="entry name" value="Probable tRNA modification gtpase trme, domain 1"/>
    <property type="match status" value="2"/>
</dbReference>
<dbReference type="InterPro" id="IPR045179">
    <property type="entry name" value="YgfZ/GcvT"/>
</dbReference>